<comment type="caution">
    <text evidence="2">The sequence shown here is derived from an EMBL/GenBank/DDBJ whole genome shotgun (WGS) entry which is preliminary data.</text>
</comment>
<name>A0AAN6RXG1_9PEZI</name>
<dbReference type="InterPro" id="IPR013922">
    <property type="entry name" value="Cyclin_PHO80-like"/>
</dbReference>
<proteinExistence type="predicted"/>
<dbReference type="CDD" id="cd20557">
    <property type="entry name" value="CYCLIN_ScPCL1-like"/>
    <property type="match status" value="1"/>
</dbReference>
<evidence type="ECO:0000259" key="1">
    <source>
        <dbReference type="Pfam" id="PF00134"/>
    </source>
</evidence>
<dbReference type="Gene3D" id="1.10.472.10">
    <property type="entry name" value="Cyclin-like"/>
    <property type="match status" value="1"/>
</dbReference>
<dbReference type="Proteomes" id="UP001303473">
    <property type="component" value="Unassembled WGS sequence"/>
</dbReference>
<dbReference type="SUPFAM" id="SSF47954">
    <property type="entry name" value="Cyclin-like"/>
    <property type="match status" value="1"/>
</dbReference>
<dbReference type="EMBL" id="MU854251">
    <property type="protein sequence ID" value="KAK3933437.1"/>
    <property type="molecule type" value="Genomic_DNA"/>
</dbReference>
<dbReference type="AlphaFoldDB" id="A0AAN6RXG1"/>
<dbReference type="InterPro" id="IPR036915">
    <property type="entry name" value="Cyclin-like_sf"/>
</dbReference>
<gene>
    <name evidence="2" type="ORF">QBC46DRAFT_436203</name>
</gene>
<reference evidence="3" key="1">
    <citation type="journal article" date="2023" name="Mol. Phylogenet. Evol.">
        <title>Genome-scale phylogeny and comparative genomics of the fungal order Sordariales.</title>
        <authorList>
            <person name="Hensen N."/>
            <person name="Bonometti L."/>
            <person name="Westerberg I."/>
            <person name="Brannstrom I.O."/>
            <person name="Guillou S."/>
            <person name="Cros-Aarteil S."/>
            <person name="Calhoun S."/>
            <person name="Haridas S."/>
            <person name="Kuo A."/>
            <person name="Mondo S."/>
            <person name="Pangilinan J."/>
            <person name="Riley R."/>
            <person name="LaButti K."/>
            <person name="Andreopoulos B."/>
            <person name="Lipzen A."/>
            <person name="Chen C."/>
            <person name="Yan M."/>
            <person name="Daum C."/>
            <person name="Ng V."/>
            <person name="Clum A."/>
            <person name="Steindorff A."/>
            <person name="Ohm R.A."/>
            <person name="Martin F."/>
            <person name="Silar P."/>
            <person name="Natvig D.O."/>
            <person name="Lalanne C."/>
            <person name="Gautier V."/>
            <person name="Ament-Velasquez S.L."/>
            <person name="Kruys A."/>
            <person name="Hutchinson M.I."/>
            <person name="Powell A.J."/>
            <person name="Barry K."/>
            <person name="Miller A.N."/>
            <person name="Grigoriev I.V."/>
            <person name="Debuchy R."/>
            <person name="Gladieux P."/>
            <person name="Hiltunen Thoren M."/>
            <person name="Johannesson H."/>
        </authorList>
    </citation>
    <scope>NUCLEOTIDE SEQUENCE [LARGE SCALE GENOMIC DNA]</scope>
    <source>
        <strain evidence="3">CBS 340.73</strain>
    </source>
</reference>
<evidence type="ECO:0000313" key="3">
    <source>
        <dbReference type="Proteomes" id="UP001303473"/>
    </source>
</evidence>
<dbReference type="Pfam" id="PF00134">
    <property type="entry name" value="Cyclin_N"/>
    <property type="match status" value="1"/>
</dbReference>
<dbReference type="GO" id="GO:0019901">
    <property type="term" value="F:protein kinase binding"/>
    <property type="evidence" value="ECO:0007669"/>
    <property type="project" value="InterPro"/>
</dbReference>
<dbReference type="GO" id="GO:0016538">
    <property type="term" value="F:cyclin-dependent protein serine/threonine kinase regulator activity"/>
    <property type="evidence" value="ECO:0007669"/>
    <property type="project" value="TreeGrafter"/>
</dbReference>
<organism evidence="2 3">
    <name type="scientific">Diplogelasinospora grovesii</name>
    <dbReference type="NCBI Taxonomy" id="303347"/>
    <lineage>
        <taxon>Eukaryota</taxon>
        <taxon>Fungi</taxon>
        <taxon>Dikarya</taxon>
        <taxon>Ascomycota</taxon>
        <taxon>Pezizomycotina</taxon>
        <taxon>Sordariomycetes</taxon>
        <taxon>Sordariomycetidae</taxon>
        <taxon>Sordariales</taxon>
        <taxon>Diplogelasinosporaceae</taxon>
        <taxon>Diplogelasinospora</taxon>
    </lineage>
</organism>
<feature type="domain" description="Cyclin N-terminal" evidence="1">
    <location>
        <begin position="76"/>
        <end position="186"/>
    </location>
</feature>
<protein>
    <recommendedName>
        <fullName evidence="1">Cyclin N-terminal domain-containing protein</fullName>
    </recommendedName>
</protein>
<dbReference type="GO" id="GO:0000307">
    <property type="term" value="C:cyclin-dependent protein kinase holoenzyme complex"/>
    <property type="evidence" value="ECO:0007669"/>
    <property type="project" value="TreeGrafter"/>
</dbReference>
<evidence type="ECO:0000313" key="2">
    <source>
        <dbReference type="EMBL" id="KAK3933437.1"/>
    </source>
</evidence>
<keyword evidence="3" id="KW-1185">Reference proteome</keyword>
<dbReference type="PANTHER" id="PTHR15615">
    <property type="match status" value="1"/>
</dbReference>
<dbReference type="PANTHER" id="PTHR15615:SF10">
    <property type="entry name" value="PHO85 CYCLIN-2-RELATED"/>
    <property type="match status" value="1"/>
</dbReference>
<sequence length="231" mass="26210">MAHNLGRPKHGLNAAALWRLVCQPICPEMVTYISDFTAGIVWCNPNLNFPHTEISSEQSSTKTRPPYNGTISHNYNSLPTLHEFIARLIRDAKVPTATFISTVVYLTRLKACIFPFVFHEGRCTAHRIFLSVLILTSKYLNDQSPSNKNWAQYWNAGAGNESFWLSLRDIARLEMQTLDLLGWNLRITEEDLYVLLEPCLKPIRHYLDWNISEMVSGREGGVKAKGTSPST</sequence>
<dbReference type="InterPro" id="IPR006671">
    <property type="entry name" value="Cyclin_N"/>
</dbReference>
<dbReference type="GO" id="GO:0005634">
    <property type="term" value="C:nucleus"/>
    <property type="evidence" value="ECO:0007669"/>
    <property type="project" value="TreeGrafter"/>
</dbReference>
<accession>A0AAN6RXG1</accession>